<proteinExistence type="predicted"/>
<evidence type="ECO:0000256" key="2">
    <source>
        <dbReference type="SAM" id="MobiDB-lite"/>
    </source>
</evidence>
<feature type="compositionally biased region" description="Polar residues" evidence="2">
    <location>
        <begin position="16"/>
        <end position="25"/>
    </location>
</feature>
<sequence>MRAALSSPPVFGPPHTRTTIATQGKVNGGRVKGSRSSRRHAAGALAVAASVCVWSLSDTPGGPGGGALAERFGFDAEPLGPADRPGERRVRQVAPAYAGVDAWASSAGAAVALFDADGAVTSDDVCLVDPRRDTVTVSPAPGTVERYPSFTLAAPRLLPYEVPTGCMPADLNQDGWQDLVVYYWGRSPSLFVRLPKAALSAGAYEHRELTAVPEVWSTSAATMGDYDGDGRLDLIFGNYFPDGARVFDPAGRQDDLVMPGSMASARDGGAERLFLGDGTGGFTEVSGAFAPVSTTGWTMALGTQDLDGDGRPDLYIADDAGPDKLLMNVSAPGRVAFREVKGARRAGTPGSRVLGGDSYKGMGVAFGDLNRDRVPDILVGNGADQGNFAFVSTRGQLPYDDRAEELGLSRTGWSWDVKTADFDNDGGDEIVHATGFLPGAADRRPQWQEAAMANDLLVRRPGLWPRLAPGDDLWGHTGRTGRTGGTATSLFTKDPGGHYVDVAAKAGMTTDAAGRALAVGDVDDDGRLDFALANQWGRSAFFRNTGTTAPFVGLRLRLSAGGCRKPPIRAATTRPAIGAAATLTLPDGTTSTRQLYPAGGHGGVSAPELLFGLGGAGRVKNLSSRMSLPVTVKWRDACGVPRTTSTSITPGWHKVLLTGDGRAVEMT</sequence>
<name>A0A919RF95_9ACTN</name>
<dbReference type="Proteomes" id="UP000606172">
    <property type="component" value="Unassembled WGS sequence"/>
</dbReference>
<feature type="domain" description="ASPIC/UnbV" evidence="3">
    <location>
        <begin position="576"/>
        <end position="636"/>
    </location>
</feature>
<dbReference type="InterPro" id="IPR028994">
    <property type="entry name" value="Integrin_alpha_N"/>
</dbReference>
<keyword evidence="5" id="KW-1185">Reference proteome</keyword>
<dbReference type="Pfam" id="PF13517">
    <property type="entry name" value="FG-GAP_3"/>
    <property type="match status" value="2"/>
</dbReference>
<dbReference type="SUPFAM" id="SSF69318">
    <property type="entry name" value="Integrin alpha N-terminal domain"/>
    <property type="match status" value="1"/>
</dbReference>
<comment type="caution">
    <text evidence="4">The sequence shown here is derived from an EMBL/GenBank/DDBJ whole genome shotgun (WGS) entry which is preliminary data.</text>
</comment>
<protein>
    <submittedName>
        <fullName evidence="4">RNA-binding protein</fullName>
    </submittedName>
</protein>
<dbReference type="InterPro" id="IPR011519">
    <property type="entry name" value="UnbV_ASPIC"/>
</dbReference>
<evidence type="ECO:0000313" key="4">
    <source>
        <dbReference type="EMBL" id="GII92558.1"/>
    </source>
</evidence>
<reference evidence="4" key="1">
    <citation type="submission" date="2021-01" db="EMBL/GenBank/DDBJ databases">
        <title>Whole genome shotgun sequence of Sinosporangium siamense NBRC 109515.</title>
        <authorList>
            <person name="Komaki H."/>
            <person name="Tamura T."/>
        </authorList>
    </citation>
    <scope>NUCLEOTIDE SEQUENCE</scope>
    <source>
        <strain evidence="4">NBRC 109515</strain>
    </source>
</reference>
<evidence type="ECO:0000256" key="1">
    <source>
        <dbReference type="ARBA" id="ARBA00022729"/>
    </source>
</evidence>
<dbReference type="Gene3D" id="2.130.10.130">
    <property type="entry name" value="Integrin alpha, N-terminal"/>
    <property type="match status" value="2"/>
</dbReference>
<keyword evidence="1" id="KW-0732">Signal</keyword>
<evidence type="ECO:0000313" key="5">
    <source>
        <dbReference type="Proteomes" id="UP000606172"/>
    </source>
</evidence>
<organism evidence="4 5">
    <name type="scientific">Sinosporangium siamense</name>
    <dbReference type="NCBI Taxonomy" id="1367973"/>
    <lineage>
        <taxon>Bacteria</taxon>
        <taxon>Bacillati</taxon>
        <taxon>Actinomycetota</taxon>
        <taxon>Actinomycetes</taxon>
        <taxon>Streptosporangiales</taxon>
        <taxon>Streptosporangiaceae</taxon>
        <taxon>Sinosporangium</taxon>
    </lineage>
</organism>
<feature type="region of interest" description="Disordered" evidence="2">
    <location>
        <begin position="1"/>
        <end position="34"/>
    </location>
</feature>
<dbReference type="PANTHER" id="PTHR16026:SF0">
    <property type="entry name" value="CARTILAGE ACIDIC PROTEIN 1"/>
    <property type="match status" value="1"/>
</dbReference>
<dbReference type="PANTHER" id="PTHR16026">
    <property type="entry name" value="CARTILAGE ACIDIC PROTEIN 1"/>
    <property type="match status" value="1"/>
</dbReference>
<evidence type="ECO:0000259" key="3">
    <source>
        <dbReference type="Pfam" id="PF07593"/>
    </source>
</evidence>
<dbReference type="InterPro" id="IPR013517">
    <property type="entry name" value="FG-GAP"/>
</dbReference>
<dbReference type="AlphaFoldDB" id="A0A919RF95"/>
<dbReference type="EMBL" id="BOOW01000018">
    <property type="protein sequence ID" value="GII92558.1"/>
    <property type="molecule type" value="Genomic_DNA"/>
</dbReference>
<gene>
    <name evidence="4" type="ORF">Ssi02_27890</name>
</gene>
<accession>A0A919RF95</accession>
<dbReference type="Pfam" id="PF07593">
    <property type="entry name" value="UnbV_ASPIC"/>
    <property type="match status" value="1"/>
</dbReference>
<dbReference type="InterPro" id="IPR027039">
    <property type="entry name" value="Crtac1"/>
</dbReference>